<dbReference type="AlphaFoldDB" id="A0A0N1IMS6"/>
<dbReference type="Proteomes" id="UP000038009">
    <property type="component" value="Unassembled WGS sequence"/>
</dbReference>
<dbReference type="OMA" id="WYIDVGH"/>
<comment type="caution">
    <text evidence="2">The sequence shown here is derived from an EMBL/GenBank/DDBJ whole genome shotgun (WGS) entry which is preliminary data.</text>
</comment>
<sequence>MLPRLSSLCSELTRIQVQLLQRQGAPFLLAHEGVQLLRENLPEMELTTSRDTETLNLVPKLLRACATVLRFVPNEDGLAALDALDHCAALVSQYSDGGHVERNYSLNEVCSLLRSLSTLDDCQQRLLEVSDISSSSNFSSAADGACGSSRSPGCSVSLPQYSVKEKRFDALLTPVYNHGMQLWMLPQESASTLSILSLIDANSRVHCKSFTFPAVSADQNGLLPIKAKIHMEAKMQRCRGARGLLAALRQCEFNRIDAGMALATMAQTGLYDAEVCNRSCETLCGQHALVSSQQLCQVLFHLGTLQHRHIHQKYFSSLVEPRDCNAEAVRQHVLGLAMLRQPPLSEKALMNGVFLHALRATHANQRHRKNERCSPSASYSHKDGVRHNSRGACGSHLSPQAQRAIQDPLNDPSYALTPQWYIDVGHGLSCLGIQHPKYKLMTARQTRRSIGHLTTVERCKLLYATGGLSAEQVPVELRSAWRSKVDRSIAITVEKLKTIEPHEGPYAMNALLYCGIRDHPRVPRAPKLGSDENPIDVLLRAWSTMPKERVMELTEQIKPQHLRTSKHRGVTTALTNVVARVAEAFNDMPHEDSHRLEPLCAAVNAHSAEMTVKDTMLTLQALRQMGHTGPRQQEAVRNLLANLWVRRYDLEGEQLAQCCECVQHWAEVPEAMQLLQFAASS</sequence>
<evidence type="ECO:0000313" key="3">
    <source>
        <dbReference type="Proteomes" id="UP000038009"/>
    </source>
</evidence>
<name>A0A0N1IMS6_LEPSE</name>
<keyword evidence="3" id="KW-1185">Reference proteome</keyword>
<dbReference type="EMBL" id="LJSK01000004">
    <property type="protein sequence ID" value="KPI90571.1"/>
    <property type="molecule type" value="Genomic_DNA"/>
</dbReference>
<dbReference type="VEuPathDB" id="TriTrypDB:Lsey_0004_0590"/>
<accession>A0A0N1IMS6</accession>
<protein>
    <submittedName>
        <fullName evidence="2">Uncharacterized protein</fullName>
    </submittedName>
</protein>
<feature type="region of interest" description="Disordered" evidence="1">
    <location>
        <begin position="365"/>
        <end position="402"/>
    </location>
</feature>
<gene>
    <name evidence="2" type="ORF">ABL78_0331</name>
</gene>
<reference evidence="2 3" key="1">
    <citation type="journal article" date="2015" name="PLoS Pathog.">
        <title>Leptomonas seymouri: Adaptations to the Dixenous Life Cycle Analyzed by Genome Sequencing, Transcriptome Profiling and Co-infection with Leishmania donovani.</title>
        <authorList>
            <person name="Kraeva N."/>
            <person name="Butenko A."/>
            <person name="Hlavacova J."/>
            <person name="Kostygov A."/>
            <person name="Myskova J."/>
            <person name="Grybchuk D."/>
            <person name="Lestinova T."/>
            <person name="Votypka J."/>
            <person name="Volf P."/>
            <person name="Opperdoes F."/>
            <person name="Flegontov P."/>
            <person name="Lukes J."/>
            <person name="Yurchenko V."/>
        </authorList>
    </citation>
    <scope>NUCLEOTIDE SEQUENCE [LARGE SCALE GENOMIC DNA]</scope>
    <source>
        <strain evidence="2 3">ATCC 30220</strain>
    </source>
</reference>
<dbReference type="OrthoDB" id="242049at2759"/>
<evidence type="ECO:0000256" key="1">
    <source>
        <dbReference type="SAM" id="MobiDB-lite"/>
    </source>
</evidence>
<evidence type="ECO:0000313" key="2">
    <source>
        <dbReference type="EMBL" id="KPI90571.1"/>
    </source>
</evidence>
<organism evidence="2 3">
    <name type="scientific">Leptomonas seymouri</name>
    <dbReference type="NCBI Taxonomy" id="5684"/>
    <lineage>
        <taxon>Eukaryota</taxon>
        <taxon>Discoba</taxon>
        <taxon>Euglenozoa</taxon>
        <taxon>Kinetoplastea</taxon>
        <taxon>Metakinetoplastina</taxon>
        <taxon>Trypanosomatida</taxon>
        <taxon>Trypanosomatidae</taxon>
        <taxon>Leishmaniinae</taxon>
        <taxon>Leptomonas</taxon>
    </lineage>
</organism>
<proteinExistence type="predicted"/>